<dbReference type="InterPro" id="IPR037099">
    <property type="entry name" value="Fum_R/Succ_DH_flav-like_C_sf"/>
</dbReference>
<name>X1EYI7_9ZZZZ</name>
<dbReference type="SUPFAM" id="SSF46977">
    <property type="entry name" value="Succinate dehydrogenase/fumarate reductase flavoprotein C-terminal domain"/>
    <property type="match status" value="1"/>
</dbReference>
<dbReference type="GO" id="GO:0000104">
    <property type="term" value="F:succinate dehydrogenase activity"/>
    <property type="evidence" value="ECO:0007669"/>
    <property type="project" value="TreeGrafter"/>
</dbReference>
<dbReference type="GO" id="GO:0009055">
    <property type="term" value="F:electron transfer activity"/>
    <property type="evidence" value="ECO:0007669"/>
    <property type="project" value="TreeGrafter"/>
</dbReference>
<evidence type="ECO:0000313" key="2">
    <source>
        <dbReference type="EMBL" id="GAH37632.1"/>
    </source>
</evidence>
<dbReference type="InterPro" id="IPR030664">
    <property type="entry name" value="SdhA/FrdA/AprA"/>
</dbReference>
<protein>
    <recommendedName>
        <fullName evidence="1">Fumarate reductase/succinate dehydrogenase flavoprotein-like C-terminal domain-containing protein</fullName>
    </recommendedName>
</protein>
<dbReference type="InterPro" id="IPR015939">
    <property type="entry name" value="Fum_Rdtase/Succ_DH_flav-like_C"/>
</dbReference>
<dbReference type="AlphaFoldDB" id="X1EYI7"/>
<dbReference type="EMBL" id="BARU01009484">
    <property type="protein sequence ID" value="GAH37632.1"/>
    <property type="molecule type" value="Genomic_DNA"/>
</dbReference>
<accession>X1EYI7</accession>
<evidence type="ECO:0000259" key="1">
    <source>
        <dbReference type="Pfam" id="PF02910"/>
    </source>
</evidence>
<dbReference type="GO" id="GO:0005886">
    <property type="term" value="C:plasma membrane"/>
    <property type="evidence" value="ECO:0007669"/>
    <property type="project" value="TreeGrafter"/>
</dbReference>
<sequence>DVKRAEDSVLENVEKLLKSWDNNTGKRPIEIKDVMGETMNKNVGVFRTHNDLSKAYDILVGLQRDFLKAQVSTEDRKFNYGLLRNLELRSLLDIAEATAYAALWRKESRGGHYRWDYDSRDDENFLNHSMIYRVRDGLDLKTKPVVLGVFEVKERKY</sequence>
<dbReference type="PANTHER" id="PTHR11632">
    <property type="entry name" value="SUCCINATE DEHYDROGENASE 2 FLAVOPROTEIN SUBUNIT"/>
    <property type="match status" value="1"/>
</dbReference>
<feature type="domain" description="Fumarate reductase/succinate dehydrogenase flavoprotein-like C-terminal" evidence="1">
    <location>
        <begin position="34"/>
        <end position="157"/>
    </location>
</feature>
<dbReference type="PANTHER" id="PTHR11632:SF51">
    <property type="entry name" value="SUCCINATE DEHYDROGENASE [UBIQUINONE] FLAVOPROTEIN SUBUNIT, MITOCHONDRIAL"/>
    <property type="match status" value="1"/>
</dbReference>
<gene>
    <name evidence="2" type="ORF">S03H2_18292</name>
</gene>
<dbReference type="Gene3D" id="1.20.58.100">
    <property type="entry name" value="Fumarate reductase/succinate dehydrogenase flavoprotein-like, C-terminal domain"/>
    <property type="match status" value="1"/>
</dbReference>
<reference evidence="2" key="1">
    <citation type="journal article" date="2014" name="Front. Microbiol.">
        <title>High frequency of phylogenetically diverse reductive dehalogenase-homologous genes in deep subseafloor sedimentary metagenomes.</title>
        <authorList>
            <person name="Kawai M."/>
            <person name="Futagami T."/>
            <person name="Toyoda A."/>
            <person name="Takaki Y."/>
            <person name="Nishi S."/>
            <person name="Hori S."/>
            <person name="Arai W."/>
            <person name="Tsubouchi T."/>
            <person name="Morono Y."/>
            <person name="Uchiyama I."/>
            <person name="Ito T."/>
            <person name="Fujiyama A."/>
            <person name="Inagaki F."/>
            <person name="Takami H."/>
        </authorList>
    </citation>
    <scope>NUCLEOTIDE SEQUENCE</scope>
    <source>
        <strain evidence="2">Expedition CK06-06</strain>
    </source>
</reference>
<dbReference type="Gene3D" id="4.10.80.40">
    <property type="entry name" value="succinate dehydrogenase protein domain"/>
    <property type="match status" value="1"/>
</dbReference>
<dbReference type="Pfam" id="PF02910">
    <property type="entry name" value="Succ_DH_flav_C"/>
    <property type="match status" value="1"/>
</dbReference>
<feature type="non-terminal residue" evidence="2">
    <location>
        <position position="1"/>
    </location>
</feature>
<comment type="caution">
    <text evidence="2">The sequence shown here is derived from an EMBL/GenBank/DDBJ whole genome shotgun (WGS) entry which is preliminary data.</text>
</comment>
<dbReference type="GO" id="GO:0050660">
    <property type="term" value="F:flavin adenine dinucleotide binding"/>
    <property type="evidence" value="ECO:0007669"/>
    <property type="project" value="TreeGrafter"/>
</dbReference>
<proteinExistence type="predicted"/>
<dbReference type="GO" id="GO:0009061">
    <property type="term" value="P:anaerobic respiration"/>
    <property type="evidence" value="ECO:0007669"/>
    <property type="project" value="TreeGrafter"/>
</dbReference>
<organism evidence="2">
    <name type="scientific">marine sediment metagenome</name>
    <dbReference type="NCBI Taxonomy" id="412755"/>
    <lineage>
        <taxon>unclassified sequences</taxon>
        <taxon>metagenomes</taxon>
        <taxon>ecological metagenomes</taxon>
    </lineage>
</organism>